<evidence type="ECO:0000259" key="2">
    <source>
        <dbReference type="PROSITE" id="PS50110"/>
    </source>
</evidence>
<dbReference type="PROSITE" id="PS50110">
    <property type="entry name" value="RESPONSE_REGULATORY"/>
    <property type="match status" value="1"/>
</dbReference>
<dbReference type="PANTHER" id="PTHR44520">
    <property type="entry name" value="RESPONSE REGULATOR RCP1-RELATED"/>
    <property type="match status" value="1"/>
</dbReference>
<feature type="domain" description="Response regulatory" evidence="2">
    <location>
        <begin position="6"/>
        <end position="128"/>
    </location>
</feature>
<keyword evidence="4" id="KW-1185">Reference proteome</keyword>
<name>A0A2S7IHI9_9BACT</name>
<feature type="modified residue" description="4-aspartylphosphate" evidence="1">
    <location>
        <position position="59"/>
    </location>
</feature>
<dbReference type="PANTHER" id="PTHR44520:SF2">
    <property type="entry name" value="RESPONSE REGULATOR RCP1"/>
    <property type="match status" value="1"/>
</dbReference>
<dbReference type="InterPro" id="IPR052893">
    <property type="entry name" value="TCS_response_regulator"/>
</dbReference>
<protein>
    <submittedName>
        <fullName evidence="3">Response regulator</fullName>
    </submittedName>
</protein>
<sequence length="142" mass="16430">MALHGPILCVEDDEDDQFLLRATLEELRISNPLLFFSNGIPVMEYLTSTTEEPFLILCDVNMPLMNGLELRQQMQLHEEIQKKFIPFIYLTTAANPTLVNQAYQGSIQGFYKKASDYSTFKEQLKTIIEYWQNCLLPGSMQR</sequence>
<evidence type="ECO:0000313" key="4">
    <source>
        <dbReference type="Proteomes" id="UP000239590"/>
    </source>
</evidence>
<proteinExistence type="predicted"/>
<keyword evidence="1" id="KW-0597">Phosphoprotein</keyword>
<dbReference type="SUPFAM" id="SSF52172">
    <property type="entry name" value="CheY-like"/>
    <property type="match status" value="1"/>
</dbReference>
<dbReference type="GO" id="GO:0000160">
    <property type="term" value="P:phosphorelay signal transduction system"/>
    <property type="evidence" value="ECO:0007669"/>
    <property type="project" value="InterPro"/>
</dbReference>
<accession>A0A2S7IHI9</accession>
<dbReference type="Gene3D" id="3.40.50.2300">
    <property type="match status" value="1"/>
</dbReference>
<dbReference type="EMBL" id="PTRA01000005">
    <property type="protein sequence ID" value="PQA55095.1"/>
    <property type="molecule type" value="Genomic_DNA"/>
</dbReference>
<dbReference type="RefSeq" id="WP_104715414.1">
    <property type="nucleotide sequence ID" value="NZ_PTRA01000005.1"/>
</dbReference>
<organism evidence="3 4">
    <name type="scientific">Siphonobacter curvatus</name>
    <dbReference type="NCBI Taxonomy" id="2094562"/>
    <lineage>
        <taxon>Bacteria</taxon>
        <taxon>Pseudomonadati</taxon>
        <taxon>Bacteroidota</taxon>
        <taxon>Cytophagia</taxon>
        <taxon>Cytophagales</taxon>
        <taxon>Cytophagaceae</taxon>
        <taxon>Siphonobacter</taxon>
    </lineage>
</organism>
<dbReference type="OrthoDB" id="958614at2"/>
<gene>
    <name evidence="3" type="ORF">C5O19_21375</name>
</gene>
<evidence type="ECO:0000313" key="3">
    <source>
        <dbReference type="EMBL" id="PQA55095.1"/>
    </source>
</evidence>
<dbReference type="AlphaFoldDB" id="A0A2S7IHI9"/>
<dbReference type="InterPro" id="IPR001789">
    <property type="entry name" value="Sig_transdc_resp-reg_receiver"/>
</dbReference>
<dbReference type="InterPro" id="IPR011006">
    <property type="entry name" value="CheY-like_superfamily"/>
</dbReference>
<evidence type="ECO:0000256" key="1">
    <source>
        <dbReference type="PROSITE-ProRule" id="PRU00169"/>
    </source>
</evidence>
<dbReference type="Pfam" id="PF00072">
    <property type="entry name" value="Response_reg"/>
    <property type="match status" value="1"/>
</dbReference>
<reference evidence="4" key="1">
    <citation type="submission" date="2018-02" db="EMBL/GenBank/DDBJ databases">
        <title>Genome sequencing of Solimonas sp. HR-BB.</title>
        <authorList>
            <person name="Lee Y."/>
            <person name="Jeon C.O."/>
        </authorList>
    </citation>
    <scope>NUCLEOTIDE SEQUENCE [LARGE SCALE GENOMIC DNA]</scope>
    <source>
        <strain evidence="4">HR-U</strain>
    </source>
</reference>
<dbReference type="SMART" id="SM00448">
    <property type="entry name" value="REC"/>
    <property type="match status" value="1"/>
</dbReference>
<dbReference type="Proteomes" id="UP000239590">
    <property type="component" value="Unassembled WGS sequence"/>
</dbReference>
<comment type="caution">
    <text evidence="3">The sequence shown here is derived from an EMBL/GenBank/DDBJ whole genome shotgun (WGS) entry which is preliminary data.</text>
</comment>